<dbReference type="OrthoDB" id="9788263at2"/>
<comment type="cofactor">
    <cofactor evidence="2">
        <name>Mg(2+)</name>
        <dbReference type="ChEBI" id="CHEBI:18420"/>
    </cofactor>
</comment>
<evidence type="ECO:0000256" key="6">
    <source>
        <dbReference type="ARBA" id="ARBA00023211"/>
    </source>
</evidence>
<protein>
    <recommendedName>
        <fullName evidence="7">Nudix hydrolase domain-containing protein</fullName>
    </recommendedName>
</protein>
<dbReference type="Pfam" id="PF00293">
    <property type="entry name" value="NUDIX"/>
    <property type="match status" value="1"/>
</dbReference>
<dbReference type="PANTHER" id="PTHR12318">
    <property type="entry name" value="TESTOSTERONE-REGULATED PROTEIN RP2"/>
    <property type="match status" value="1"/>
</dbReference>
<comment type="caution">
    <text evidence="8">The sequence shown here is derived from an EMBL/GenBank/DDBJ whole genome shotgun (WGS) entry which is preliminary data.</text>
</comment>
<dbReference type="Gene3D" id="3.90.79.10">
    <property type="entry name" value="Nucleoside Triphosphate Pyrophosphohydrolase"/>
    <property type="match status" value="1"/>
</dbReference>
<reference evidence="8 9" key="1">
    <citation type="submission" date="2018-04" db="EMBL/GenBank/DDBJ databases">
        <title>Camelliibacillus theae gen. nov., sp. nov., isolated from Pu'er tea.</title>
        <authorList>
            <person name="Niu L."/>
        </authorList>
    </citation>
    <scope>NUCLEOTIDE SEQUENCE [LARGE SCALE GENOMIC DNA]</scope>
    <source>
        <strain evidence="8 9">T8</strain>
    </source>
</reference>
<keyword evidence="6" id="KW-0464">Manganese</keyword>
<organism evidence="8 9">
    <name type="scientific">Pueribacillus theae</name>
    <dbReference type="NCBI Taxonomy" id="2171751"/>
    <lineage>
        <taxon>Bacteria</taxon>
        <taxon>Bacillati</taxon>
        <taxon>Bacillota</taxon>
        <taxon>Bacilli</taxon>
        <taxon>Bacillales</taxon>
        <taxon>Bacillaceae</taxon>
        <taxon>Pueribacillus</taxon>
    </lineage>
</organism>
<keyword evidence="3" id="KW-0479">Metal-binding</keyword>
<sequence length="230" mass="26465">MAVTPKPASTVILMDKQDRVYLTKRPKTMKFLGGFFVFPGGAVDKEDNVPKCEYIKNWDSNASLNHADFIAAARELFEEVGVLIARKDDGSSVQLEHEKALEYRRLLVQRKMSFVQLLQQERLYLNLESLTYFGCFTTPEDNPYRFETRFFLAQLPEGQSPEPDNYEIEEAFWTTPSEALLAYEKGELPMVPPTILSLRTILNYQNGAPLMLPVIEDKDLQILRSKMMKQ</sequence>
<evidence type="ECO:0000256" key="5">
    <source>
        <dbReference type="ARBA" id="ARBA00022842"/>
    </source>
</evidence>
<dbReference type="PANTHER" id="PTHR12318:SF0">
    <property type="entry name" value="ACYL-COENZYME A DIPHOSPHATASE NUDT19"/>
    <property type="match status" value="1"/>
</dbReference>
<dbReference type="SUPFAM" id="SSF55811">
    <property type="entry name" value="Nudix"/>
    <property type="match status" value="1"/>
</dbReference>
<dbReference type="GO" id="GO:0046872">
    <property type="term" value="F:metal ion binding"/>
    <property type="evidence" value="ECO:0007669"/>
    <property type="project" value="UniProtKB-KW"/>
</dbReference>
<evidence type="ECO:0000256" key="1">
    <source>
        <dbReference type="ARBA" id="ARBA00001936"/>
    </source>
</evidence>
<evidence type="ECO:0000256" key="4">
    <source>
        <dbReference type="ARBA" id="ARBA00022801"/>
    </source>
</evidence>
<dbReference type="AlphaFoldDB" id="A0A2U1K6Z9"/>
<feature type="domain" description="Nudix hydrolase" evidence="7">
    <location>
        <begin position="4"/>
        <end position="196"/>
    </location>
</feature>
<evidence type="ECO:0000313" key="8">
    <source>
        <dbReference type="EMBL" id="PWA12668.1"/>
    </source>
</evidence>
<dbReference type="RefSeq" id="WP_116553659.1">
    <property type="nucleotide sequence ID" value="NZ_QCZG01000006.1"/>
</dbReference>
<dbReference type="InterPro" id="IPR015797">
    <property type="entry name" value="NUDIX_hydrolase-like_dom_sf"/>
</dbReference>
<dbReference type="EMBL" id="QCZG01000006">
    <property type="protein sequence ID" value="PWA12668.1"/>
    <property type="molecule type" value="Genomic_DNA"/>
</dbReference>
<comment type="cofactor">
    <cofactor evidence="1">
        <name>Mn(2+)</name>
        <dbReference type="ChEBI" id="CHEBI:29035"/>
    </cofactor>
</comment>
<keyword evidence="4" id="KW-0378">Hydrolase</keyword>
<dbReference type="InterPro" id="IPR039121">
    <property type="entry name" value="NUDT19"/>
</dbReference>
<gene>
    <name evidence="8" type="ORF">DCC39_04315</name>
</gene>
<dbReference type="GO" id="GO:0016818">
    <property type="term" value="F:hydrolase activity, acting on acid anhydrides, in phosphorus-containing anhydrides"/>
    <property type="evidence" value="ECO:0007669"/>
    <property type="project" value="InterPro"/>
</dbReference>
<keyword evidence="9" id="KW-1185">Reference proteome</keyword>
<evidence type="ECO:0000313" key="9">
    <source>
        <dbReference type="Proteomes" id="UP000245998"/>
    </source>
</evidence>
<dbReference type="CDD" id="cd18870">
    <property type="entry name" value="NUDIX_AcylCoAdiphos_Nudt19"/>
    <property type="match status" value="1"/>
</dbReference>
<dbReference type="Proteomes" id="UP000245998">
    <property type="component" value="Unassembled WGS sequence"/>
</dbReference>
<dbReference type="InterPro" id="IPR000086">
    <property type="entry name" value="NUDIX_hydrolase_dom"/>
</dbReference>
<accession>A0A2U1K6Z9</accession>
<keyword evidence="5" id="KW-0460">Magnesium</keyword>
<dbReference type="PROSITE" id="PS51462">
    <property type="entry name" value="NUDIX"/>
    <property type="match status" value="1"/>
</dbReference>
<name>A0A2U1K6Z9_9BACI</name>
<evidence type="ECO:0000256" key="3">
    <source>
        <dbReference type="ARBA" id="ARBA00022723"/>
    </source>
</evidence>
<evidence type="ECO:0000256" key="2">
    <source>
        <dbReference type="ARBA" id="ARBA00001946"/>
    </source>
</evidence>
<proteinExistence type="predicted"/>
<evidence type="ECO:0000259" key="7">
    <source>
        <dbReference type="PROSITE" id="PS51462"/>
    </source>
</evidence>